<dbReference type="AlphaFoldDB" id="A0A9E5MLU0"/>
<name>A0A9E5MLU0_9GAMM</name>
<dbReference type="InterPro" id="IPR007936">
    <property type="entry name" value="VapE-like_dom"/>
</dbReference>
<sequence>MSGQSVDFNDIHVERGLDAVVRSWEGFLSSLQSPQNHSTEVRQPILGDETLSENPAIKVKSDLTLETALGRFQLLESGAEIWDAEQHRKLKKTGLRDLLGTDLFKTWLSHDDRKSVADGLVNATLRERALAARRNRLDAPWQEDFQLTDTGNIKADIANAKLVLVNDERWAGVLGYCDFSYRIMKLRKPPFAHSDVGEWTDADTDRLRIWLSENFAFTPKSADALGAVVVAAEENRFHPVRDYLQGVEWDGQRRVGHWLHSYLGADDTEYHGLVGTMWMVSAIARVMQPPVKVDSVIIFEGLQGLGKSTALSILGGDWFTDTPLVLGDKDGFQQMQGVWIIELAELDSLNKAESTRAKQFFGSQVDRFRPSYGRMVQTFSRQCVFAGTTNQESYLKDATGNRRYWPAMCTKMDARALTRDRDQLWAEAFSLYKAGARWWPQESDKHLFEAQQEDRFESDVWEELIEKWLRSHTADRVLISEIMDEALKLQAAQMKPPEQKRVGQIMAHLGWHKVRARVNGSRETGYERPQSWKGFVPDAQSQGVPDDF</sequence>
<keyword evidence="4" id="KW-1185">Reference proteome</keyword>
<evidence type="ECO:0000256" key="1">
    <source>
        <dbReference type="SAM" id="MobiDB-lite"/>
    </source>
</evidence>
<gene>
    <name evidence="3" type="ORF">G8770_03650</name>
</gene>
<dbReference type="RefSeq" id="WP_167181862.1">
    <property type="nucleotide sequence ID" value="NZ_JAAONZ010000002.1"/>
</dbReference>
<evidence type="ECO:0000259" key="2">
    <source>
        <dbReference type="Pfam" id="PF05272"/>
    </source>
</evidence>
<organism evidence="3 4">
    <name type="scientific">Pseudomaricurvus hydrocarbonicus</name>
    <dbReference type="NCBI Taxonomy" id="1470433"/>
    <lineage>
        <taxon>Bacteria</taxon>
        <taxon>Pseudomonadati</taxon>
        <taxon>Pseudomonadota</taxon>
        <taxon>Gammaproteobacteria</taxon>
        <taxon>Cellvibrionales</taxon>
        <taxon>Cellvibrionaceae</taxon>
        <taxon>Pseudomaricurvus</taxon>
    </lineage>
</organism>
<evidence type="ECO:0000313" key="4">
    <source>
        <dbReference type="Proteomes" id="UP000787472"/>
    </source>
</evidence>
<dbReference type="EMBL" id="JAAONZ010000002">
    <property type="protein sequence ID" value="NHO64640.1"/>
    <property type="molecule type" value="Genomic_DNA"/>
</dbReference>
<feature type="region of interest" description="Disordered" evidence="1">
    <location>
        <begin position="520"/>
        <end position="548"/>
    </location>
</feature>
<proteinExistence type="predicted"/>
<accession>A0A9E5MLU0</accession>
<feature type="domain" description="Virulence-associated protein E-like" evidence="2">
    <location>
        <begin position="244"/>
        <end position="455"/>
    </location>
</feature>
<dbReference type="PANTHER" id="PTHR34985:SF1">
    <property type="entry name" value="SLR0554 PROTEIN"/>
    <property type="match status" value="1"/>
</dbReference>
<dbReference type="Proteomes" id="UP000787472">
    <property type="component" value="Unassembled WGS sequence"/>
</dbReference>
<dbReference type="PANTHER" id="PTHR34985">
    <property type="entry name" value="SLR0554 PROTEIN"/>
    <property type="match status" value="1"/>
</dbReference>
<reference evidence="3" key="1">
    <citation type="submission" date="2020-03" db="EMBL/GenBank/DDBJ databases">
        <authorList>
            <person name="Guo F."/>
        </authorList>
    </citation>
    <scope>NUCLEOTIDE SEQUENCE</scope>
    <source>
        <strain evidence="3">JCM 30134</strain>
    </source>
</reference>
<comment type="caution">
    <text evidence="3">The sequence shown here is derived from an EMBL/GenBank/DDBJ whole genome shotgun (WGS) entry which is preliminary data.</text>
</comment>
<feature type="compositionally biased region" description="Polar residues" evidence="1">
    <location>
        <begin position="539"/>
        <end position="548"/>
    </location>
</feature>
<protein>
    <recommendedName>
        <fullName evidence="2">Virulence-associated protein E-like domain-containing protein</fullName>
    </recommendedName>
</protein>
<evidence type="ECO:0000313" key="3">
    <source>
        <dbReference type="EMBL" id="NHO64640.1"/>
    </source>
</evidence>
<dbReference type="Pfam" id="PF05272">
    <property type="entry name" value="VapE-like_dom"/>
    <property type="match status" value="1"/>
</dbReference>